<feature type="transmembrane region" description="Helical" evidence="1">
    <location>
        <begin position="7"/>
        <end position="27"/>
    </location>
</feature>
<keyword evidence="1" id="KW-1133">Transmembrane helix</keyword>
<dbReference type="RefSeq" id="WP_159446742.1">
    <property type="nucleotide sequence ID" value="NZ_FQYW01000013.1"/>
</dbReference>
<dbReference type="EMBL" id="FQYW01000013">
    <property type="protein sequence ID" value="SHI79209.1"/>
    <property type="molecule type" value="Genomic_DNA"/>
</dbReference>
<proteinExistence type="predicted"/>
<accession>A0A1M6E1E3</accession>
<reference evidence="2 3" key="1">
    <citation type="submission" date="2016-11" db="EMBL/GenBank/DDBJ databases">
        <authorList>
            <person name="Jaros S."/>
            <person name="Januszkiewicz K."/>
            <person name="Wedrychowicz H."/>
        </authorList>
    </citation>
    <scope>NUCLEOTIDE SEQUENCE [LARGE SCALE GENOMIC DNA]</scope>
    <source>
        <strain evidence="2 3">DSM 3074</strain>
    </source>
</reference>
<protein>
    <submittedName>
        <fullName evidence="2">Uncharacterized protein</fullName>
    </submittedName>
</protein>
<name>A0A1M6E1E3_9FIRM</name>
<evidence type="ECO:0000313" key="2">
    <source>
        <dbReference type="EMBL" id="SHI79209.1"/>
    </source>
</evidence>
<dbReference type="AlphaFoldDB" id="A0A1M6E1E3"/>
<evidence type="ECO:0000256" key="1">
    <source>
        <dbReference type="SAM" id="Phobius"/>
    </source>
</evidence>
<evidence type="ECO:0000313" key="3">
    <source>
        <dbReference type="Proteomes" id="UP000191240"/>
    </source>
</evidence>
<dbReference type="Proteomes" id="UP000191240">
    <property type="component" value="Unassembled WGS sequence"/>
</dbReference>
<keyword evidence="1" id="KW-0472">Membrane</keyword>
<gene>
    <name evidence="2" type="ORF">SAMN02745671_01707</name>
</gene>
<organism evidence="2 3">
    <name type="scientific">Anaerovibrio lipolyticus DSM 3074</name>
    <dbReference type="NCBI Taxonomy" id="1120997"/>
    <lineage>
        <taxon>Bacteria</taxon>
        <taxon>Bacillati</taxon>
        <taxon>Bacillota</taxon>
        <taxon>Negativicutes</taxon>
        <taxon>Selenomonadales</taxon>
        <taxon>Selenomonadaceae</taxon>
        <taxon>Anaerovibrio</taxon>
    </lineage>
</organism>
<keyword evidence="1" id="KW-0812">Transmembrane</keyword>
<sequence length="58" mass="6251">MEKLITIDIVCAVFLGIALVIAIVTGYNENLACTIAGALGGAITGYKYKEYLQQKENK</sequence>